<accession>A0A9N8Z043</accession>
<dbReference type="Pfam" id="PF04049">
    <property type="entry name" value="ANAPC8"/>
    <property type="match status" value="1"/>
</dbReference>
<dbReference type="Proteomes" id="UP000789572">
    <property type="component" value="Unassembled WGS sequence"/>
</dbReference>
<evidence type="ECO:0000313" key="10">
    <source>
        <dbReference type="Proteomes" id="UP000789572"/>
    </source>
</evidence>
<keyword evidence="5 7" id="KW-0802">TPR repeat</keyword>
<protein>
    <submittedName>
        <fullName evidence="9">2191_t:CDS:1</fullName>
    </submittedName>
</protein>
<evidence type="ECO:0000256" key="6">
    <source>
        <dbReference type="ARBA" id="ARBA00023306"/>
    </source>
</evidence>
<sequence>MALTAADAKHRVRVSSFISMDTEELIENTTEQDLESIKGFLRNSVHECSQRGLYFAAKCSHPSYSVTDEEEQDKYLLAKTYFDVKEFDRAAYVLNGCVGVKQRFLRVYAKYLAGEKRKEEDNHDIMSPLDDPKAVNKELLELIDELETWYNNGEMDGFLLYIYGVILRQRCAQSKATEILLKSINAYPYNWSAWVELVGTFANQSANGISRNIACIIPNLHFYPLYLTHKAKHISSHLPQSFMTKFFQLYCAVELHDNAKNFNQMTEEVPKVFENNNFVKTQKAIYAYHNQNYAEAEQEFDSLIESDPYRLDDMDIFSNVLYVMEKKAKLSYLAHMSSATDKYRSETMCIVGNYYSLKFEREKAISYFKRALQVNRNCLTAWTLMGHEYVELKNTHAAVVAYKRALEVNPRDYRAWFGLGQTYECLQMPFYAMYYYQRAVVLRPSDARMWGALAALYAKQSLQVEAIKCYQRVLGCTDNDIESSTAAIIKLARLYESLNRDKAASYFEMVLQQKARQLATVDEDEAEHAHIFLAYYKRDKGDIAAATLHAQEMMEYGDAAKEEARKLMSELNTRQNALPFS</sequence>
<dbReference type="PANTHER" id="PTHR12558:SF10">
    <property type="entry name" value="CELL DIVISION CYCLE PROTEIN 23 HOMOLOG"/>
    <property type="match status" value="1"/>
</dbReference>
<evidence type="ECO:0000256" key="4">
    <source>
        <dbReference type="ARBA" id="ARBA00022786"/>
    </source>
</evidence>
<dbReference type="GO" id="GO:0045842">
    <property type="term" value="P:positive regulation of mitotic metaphase/anaphase transition"/>
    <property type="evidence" value="ECO:0007669"/>
    <property type="project" value="TreeGrafter"/>
</dbReference>
<keyword evidence="4" id="KW-0833">Ubl conjugation pathway</keyword>
<keyword evidence="1" id="KW-0132">Cell division</keyword>
<feature type="repeat" description="TPR" evidence="7">
    <location>
        <begin position="379"/>
        <end position="412"/>
    </location>
</feature>
<dbReference type="Gene3D" id="1.25.40.10">
    <property type="entry name" value="Tetratricopeptide repeat domain"/>
    <property type="match status" value="2"/>
</dbReference>
<dbReference type="PANTHER" id="PTHR12558">
    <property type="entry name" value="CELL DIVISION CYCLE 16,23,27"/>
    <property type="match status" value="1"/>
</dbReference>
<keyword evidence="2" id="KW-0677">Repeat</keyword>
<comment type="caution">
    <text evidence="9">The sequence shown here is derived from an EMBL/GenBank/DDBJ whole genome shotgun (WGS) entry which is preliminary data.</text>
</comment>
<dbReference type="Pfam" id="PF13181">
    <property type="entry name" value="TPR_8"/>
    <property type="match status" value="1"/>
</dbReference>
<dbReference type="EMBL" id="CAJVPJ010000033">
    <property type="protein sequence ID" value="CAG8461928.1"/>
    <property type="molecule type" value="Genomic_DNA"/>
</dbReference>
<dbReference type="InterPro" id="IPR011990">
    <property type="entry name" value="TPR-like_helical_dom_sf"/>
</dbReference>
<evidence type="ECO:0000259" key="8">
    <source>
        <dbReference type="Pfam" id="PF04049"/>
    </source>
</evidence>
<keyword evidence="10" id="KW-1185">Reference proteome</keyword>
<dbReference type="InterPro" id="IPR007192">
    <property type="entry name" value="APC8"/>
</dbReference>
<feature type="domain" description="Cdc23" evidence="8">
    <location>
        <begin position="66"/>
        <end position="284"/>
    </location>
</feature>
<evidence type="ECO:0000256" key="2">
    <source>
        <dbReference type="ARBA" id="ARBA00022737"/>
    </source>
</evidence>
<evidence type="ECO:0000256" key="5">
    <source>
        <dbReference type="ARBA" id="ARBA00022803"/>
    </source>
</evidence>
<dbReference type="SMART" id="SM00028">
    <property type="entry name" value="TPR"/>
    <property type="match status" value="4"/>
</dbReference>
<keyword evidence="3" id="KW-0498">Mitosis</keyword>
<keyword evidence="6" id="KW-0131">Cell cycle</keyword>
<dbReference type="GO" id="GO:0005680">
    <property type="term" value="C:anaphase-promoting complex"/>
    <property type="evidence" value="ECO:0007669"/>
    <property type="project" value="InterPro"/>
</dbReference>
<dbReference type="OrthoDB" id="10262026at2759"/>
<proteinExistence type="predicted"/>
<dbReference type="SUPFAM" id="SSF48452">
    <property type="entry name" value="TPR-like"/>
    <property type="match status" value="2"/>
</dbReference>
<dbReference type="InterPro" id="IPR019734">
    <property type="entry name" value="TPR_rpt"/>
</dbReference>
<dbReference type="GO" id="GO:0016567">
    <property type="term" value="P:protein ubiquitination"/>
    <property type="evidence" value="ECO:0007669"/>
    <property type="project" value="TreeGrafter"/>
</dbReference>
<gene>
    <name evidence="9" type="ORF">POCULU_LOCUS607</name>
</gene>
<reference evidence="9" key="1">
    <citation type="submission" date="2021-06" db="EMBL/GenBank/DDBJ databases">
        <authorList>
            <person name="Kallberg Y."/>
            <person name="Tangrot J."/>
            <person name="Rosling A."/>
        </authorList>
    </citation>
    <scope>NUCLEOTIDE SEQUENCE</scope>
    <source>
        <strain evidence="9">IA702</strain>
    </source>
</reference>
<evidence type="ECO:0000256" key="3">
    <source>
        <dbReference type="ARBA" id="ARBA00022776"/>
    </source>
</evidence>
<dbReference type="PROSITE" id="PS50005">
    <property type="entry name" value="TPR"/>
    <property type="match status" value="3"/>
</dbReference>
<name>A0A9N8Z043_9GLOM</name>
<evidence type="ECO:0000256" key="1">
    <source>
        <dbReference type="ARBA" id="ARBA00022618"/>
    </source>
</evidence>
<feature type="repeat" description="TPR" evidence="7">
    <location>
        <begin position="345"/>
        <end position="378"/>
    </location>
</feature>
<evidence type="ECO:0000256" key="7">
    <source>
        <dbReference type="PROSITE-ProRule" id="PRU00339"/>
    </source>
</evidence>
<organism evidence="9 10">
    <name type="scientific">Paraglomus occultum</name>
    <dbReference type="NCBI Taxonomy" id="144539"/>
    <lineage>
        <taxon>Eukaryota</taxon>
        <taxon>Fungi</taxon>
        <taxon>Fungi incertae sedis</taxon>
        <taxon>Mucoromycota</taxon>
        <taxon>Glomeromycotina</taxon>
        <taxon>Glomeromycetes</taxon>
        <taxon>Paraglomerales</taxon>
        <taxon>Paraglomeraceae</taxon>
        <taxon>Paraglomus</taxon>
    </lineage>
</organism>
<dbReference type="Pfam" id="PF13414">
    <property type="entry name" value="TPR_11"/>
    <property type="match status" value="1"/>
</dbReference>
<dbReference type="AlphaFoldDB" id="A0A9N8Z043"/>
<dbReference type="GO" id="GO:0031145">
    <property type="term" value="P:anaphase-promoting complex-dependent catabolic process"/>
    <property type="evidence" value="ECO:0007669"/>
    <property type="project" value="TreeGrafter"/>
</dbReference>
<evidence type="ECO:0000313" key="9">
    <source>
        <dbReference type="EMBL" id="CAG8461928.1"/>
    </source>
</evidence>
<dbReference type="GO" id="GO:0051301">
    <property type="term" value="P:cell division"/>
    <property type="evidence" value="ECO:0007669"/>
    <property type="project" value="UniProtKB-KW"/>
</dbReference>
<feature type="repeat" description="TPR" evidence="7">
    <location>
        <begin position="413"/>
        <end position="446"/>
    </location>
</feature>